<evidence type="ECO:0000313" key="2">
    <source>
        <dbReference type="Proteomes" id="UP000187404"/>
    </source>
</evidence>
<keyword evidence="2" id="KW-1185">Reference proteome</keyword>
<accession>A0A1Q9JGF3</accession>
<protein>
    <submittedName>
        <fullName evidence="1">Uncharacterized protein</fullName>
    </submittedName>
</protein>
<organism evidence="1 2">
    <name type="scientific">Hornefia porci</name>
    <dbReference type="NCBI Taxonomy" id="2652292"/>
    <lineage>
        <taxon>Bacteria</taxon>
        <taxon>Bacillati</taxon>
        <taxon>Bacillota</taxon>
        <taxon>Clostridia</taxon>
        <taxon>Peptostreptococcales</taxon>
        <taxon>Anaerovoracaceae</taxon>
        <taxon>Hornefia</taxon>
    </lineage>
</organism>
<gene>
    <name evidence="1" type="ORF">BHK98_03350</name>
</gene>
<proteinExistence type="predicted"/>
<dbReference type="OrthoDB" id="9797779at2"/>
<dbReference type="PANTHER" id="PTHR30087:SF1">
    <property type="entry name" value="HYPOTHETICAL CYTOSOLIC PROTEIN"/>
    <property type="match status" value="1"/>
</dbReference>
<dbReference type="PANTHER" id="PTHR30087">
    <property type="entry name" value="INNER MEMBRANE PROTEIN"/>
    <property type="match status" value="1"/>
</dbReference>
<dbReference type="EMBL" id="MJIE01000001">
    <property type="protein sequence ID" value="OLR55181.1"/>
    <property type="molecule type" value="Genomic_DNA"/>
</dbReference>
<dbReference type="Pfam" id="PF04463">
    <property type="entry name" value="2-thiour_desulf"/>
    <property type="match status" value="1"/>
</dbReference>
<dbReference type="AlphaFoldDB" id="A0A1Q9JGF3"/>
<dbReference type="Proteomes" id="UP000187404">
    <property type="component" value="Unassembled WGS sequence"/>
</dbReference>
<dbReference type="STRING" id="1261640.BHK98_03350"/>
<reference evidence="1 2" key="1">
    <citation type="journal article" date="2016" name="Appl. Environ. Microbiol.">
        <title>Function and Phylogeny of Bacterial Butyryl Coenzyme A:Acetate Transferases and Their Diversity in the Proximal Colon of Swine.</title>
        <authorList>
            <person name="Trachsel J."/>
            <person name="Bayles D.O."/>
            <person name="Looft T."/>
            <person name="Levine U.Y."/>
            <person name="Allen H.K."/>
        </authorList>
    </citation>
    <scope>NUCLEOTIDE SEQUENCE [LARGE SCALE GENOMIC DNA]</scope>
    <source>
        <strain evidence="1 2">68-3-10</strain>
    </source>
</reference>
<evidence type="ECO:0000313" key="1">
    <source>
        <dbReference type="EMBL" id="OLR55181.1"/>
    </source>
</evidence>
<dbReference type="RefSeq" id="WP_075712180.1">
    <property type="nucleotide sequence ID" value="NZ_MJIE01000001.1"/>
</dbReference>
<sequence>MYIISSCLLGNNCKYNGGNNRNGDVIRFYQTHSCCVVCPETAGGLQSPRPPAEYSGERILDRAGKDVTEAFRRGAEESWKHVLRQAEKRREPVEGAVLKGNSPSCGSGSIYDGTFTGTTIPGDGCFVRILKEHGIEVISEKEIDRWLTTKKKYQR</sequence>
<comment type="caution">
    <text evidence="1">The sequence shown here is derived from an EMBL/GenBank/DDBJ whole genome shotgun (WGS) entry which is preliminary data.</text>
</comment>
<name>A0A1Q9JGF3_9FIRM</name>
<dbReference type="InterPro" id="IPR007553">
    <property type="entry name" value="2-thiour_desulf"/>
</dbReference>